<evidence type="ECO:0000259" key="6">
    <source>
        <dbReference type="Pfam" id="PF17836"/>
    </source>
</evidence>
<evidence type="ECO:0000256" key="4">
    <source>
        <dbReference type="ARBA" id="ARBA00023315"/>
    </source>
</evidence>
<evidence type="ECO:0000256" key="1">
    <source>
        <dbReference type="ARBA" id="ARBA00007274"/>
    </source>
</evidence>
<evidence type="ECO:0000256" key="5">
    <source>
        <dbReference type="PIRSR" id="PIRSR620019-2"/>
    </source>
</evidence>
<dbReference type="InterPro" id="IPR050179">
    <property type="entry name" value="Trans_hexapeptide_repeat"/>
</dbReference>
<feature type="binding site" evidence="5">
    <location>
        <position position="146"/>
    </location>
    <ligand>
        <name>acetyl-CoA</name>
        <dbReference type="ChEBI" id="CHEBI:57288"/>
    </ligand>
</feature>
<dbReference type="NCBIfam" id="TIGR03570">
    <property type="entry name" value="NeuD_NnaD"/>
    <property type="match status" value="1"/>
</dbReference>
<evidence type="ECO:0000256" key="3">
    <source>
        <dbReference type="ARBA" id="ARBA00022737"/>
    </source>
</evidence>
<comment type="similarity">
    <text evidence="1">Belongs to the transferase hexapeptide repeat family.</text>
</comment>
<dbReference type="Pfam" id="PF17836">
    <property type="entry name" value="PglD_N"/>
    <property type="match status" value="1"/>
</dbReference>
<dbReference type="RefSeq" id="WP_005200849.1">
    <property type="nucleotide sequence ID" value="NZ_KB850070.1"/>
</dbReference>
<dbReference type="Gene3D" id="2.160.10.10">
    <property type="entry name" value="Hexapeptide repeat proteins"/>
    <property type="match status" value="2"/>
</dbReference>
<gene>
    <name evidence="7" type="ORF">F902_00607</name>
</gene>
<dbReference type="Gene3D" id="3.40.50.20">
    <property type="match status" value="1"/>
</dbReference>
<dbReference type="InterPro" id="IPR011004">
    <property type="entry name" value="Trimer_LpxA-like_sf"/>
</dbReference>
<dbReference type="Proteomes" id="UP000013084">
    <property type="component" value="Unassembled WGS sequence"/>
</dbReference>
<dbReference type="OrthoDB" id="9794407at2"/>
<reference evidence="7 8" key="1">
    <citation type="submission" date="2013-02" db="EMBL/GenBank/DDBJ databases">
        <title>The Genome Sequence of Acinetobacter sp. CIP 70.18.</title>
        <authorList>
            <consortium name="The Broad Institute Genome Sequencing Platform"/>
            <consortium name="The Broad Institute Genome Sequencing Center for Infectious Disease"/>
            <person name="Cerqueira G."/>
            <person name="Feldgarden M."/>
            <person name="Courvalin P."/>
            <person name="Perichon B."/>
            <person name="Grillot-Courvalin C."/>
            <person name="Clermont D."/>
            <person name="Rocha E."/>
            <person name="Yoon E.-J."/>
            <person name="Nemec A."/>
            <person name="Walker B."/>
            <person name="Young S.K."/>
            <person name="Zeng Q."/>
            <person name="Gargeya S."/>
            <person name="Fitzgerald M."/>
            <person name="Haas B."/>
            <person name="Abouelleil A."/>
            <person name="Alvarado L."/>
            <person name="Arachchi H.M."/>
            <person name="Berlin A.M."/>
            <person name="Chapman S.B."/>
            <person name="Dewar J."/>
            <person name="Goldberg J."/>
            <person name="Griggs A."/>
            <person name="Gujja S."/>
            <person name="Hansen M."/>
            <person name="Howarth C."/>
            <person name="Imamovic A."/>
            <person name="Larimer J."/>
            <person name="McCowan C."/>
            <person name="Murphy C."/>
            <person name="Neiman D."/>
            <person name="Pearson M."/>
            <person name="Priest M."/>
            <person name="Roberts A."/>
            <person name="Saif S."/>
            <person name="Shea T."/>
            <person name="Sisk P."/>
            <person name="Sykes S."/>
            <person name="Wortman J."/>
            <person name="Nusbaum C."/>
            <person name="Birren B."/>
        </authorList>
    </citation>
    <scope>NUCLEOTIDE SEQUENCE [LARGE SCALE GENOMIC DNA]</scope>
    <source>
        <strain evidence="7 8">CIP 70.18</strain>
    </source>
</reference>
<protein>
    <recommendedName>
        <fullName evidence="6">PglD N-terminal domain-containing protein</fullName>
    </recommendedName>
</protein>
<dbReference type="GO" id="GO:0016746">
    <property type="term" value="F:acyltransferase activity"/>
    <property type="evidence" value="ECO:0007669"/>
    <property type="project" value="UniProtKB-KW"/>
</dbReference>
<dbReference type="PATRIC" id="fig|1217700.3.peg.571"/>
<organism evidence="7 8">
    <name type="scientific">Acinetobacter higginsii</name>
    <dbReference type="NCBI Taxonomy" id="70347"/>
    <lineage>
        <taxon>Bacteria</taxon>
        <taxon>Pseudomonadati</taxon>
        <taxon>Pseudomonadota</taxon>
        <taxon>Gammaproteobacteria</taxon>
        <taxon>Moraxellales</taxon>
        <taxon>Moraxellaceae</taxon>
        <taxon>Acinetobacter</taxon>
    </lineage>
</organism>
<accession>N9TDX4</accession>
<dbReference type="PANTHER" id="PTHR43300">
    <property type="entry name" value="ACETYLTRANSFERASE"/>
    <property type="match status" value="1"/>
</dbReference>
<dbReference type="AlphaFoldDB" id="N9TDX4"/>
<dbReference type="InterPro" id="IPR018357">
    <property type="entry name" value="Hexapep_transf_CS"/>
</dbReference>
<evidence type="ECO:0000256" key="2">
    <source>
        <dbReference type="ARBA" id="ARBA00022679"/>
    </source>
</evidence>
<keyword evidence="2" id="KW-0808">Transferase</keyword>
<name>N9TDX4_9GAMM</name>
<dbReference type="InterPro" id="IPR001451">
    <property type="entry name" value="Hexapep"/>
</dbReference>
<dbReference type="HOGENOM" id="CLU_081811_2_0_6"/>
<dbReference type="InterPro" id="IPR020019">
    <property type="entry name" value="AcTrfase_PglD-like"/>
</dbReference>
<evidence type="ECO:0000313" key="7">
    <source>
        <dbReference type="EMBL" id="ENX61570.1"/>
    </source>
</evidence>
<dbReference type="InterPro" id="IPR041561">
    <property type="entry name" value="PglD_N"/>
</dbReference>
<keyword evidence="3" id="KW-0677">Repeat</keyword>
<comment type="caution">
    <text evidence="7">The sequence shown here is derived from an EMBL/GenBank/DDBJ whole genome shotgun (WGS) entry which is preliminary data.</text>
</comment>
<dbReference type="PROSITE" id="PS00101">
    <property type="entry name" value="HEXAPEP_TRANSFERASES"/>
    <property type="match status" value="1"/>
</dbReference>
<keyword evidence="8" id="KW-1185">Reference proteome</keyword>
<dbReference type="Pfam" id="PF14602">
    <property type="entry name" value="Hexapep_2"/>
    <property type="match status" value="1"/>
</dbReference>
<feature type="domain" description="PglD N-terminal" evidence="6">
    <location>
        <begin position="4"/>
        <end position="82"/>
    </location>
</feature>
<proteinExistence type="inferred from homology"/>
<dbReference type="CDD" id="cd03360">
    <property type="entry name" value="LbH_AT_putative"/>
    <property type="match status" value="1"/>
</dbReference>
<dbReference type="SUPFAM" id="SSF51161">
    <property type="entry name" value="Trimeric LpxA-like enzymes"/>
    <property type="match status" value="1"/>
</dbReference>
<keyword evidence="4" id="KW-0012">Acyltransferase</keyword>
<sequence length="212" mass="21922">MKKFVFVGGGGHCQSCINSAELAGFNVVGIVDNQVGAKVLSYEVIGNDSDLPDLAKADDINFIVTVGMVSSNSLRAKIYKKLIDINANRASLIAKTAVISKHAVIGKASVILEQAVINAKAIVGENVIINTAAIIEHGARIGNHTHISTRAVVNGDVSIGQNCMIGSGSVILQGITIADNVTIGAGAIVIKDILEAGTWVGSPARKLNNDLG</sequence>
<evidence type="ECO:0000313" key="8">
    <source>
        <dbReference type="Proteomes" id="UP000013084"/>
    </source>
</evidence>
<dbReference type="PANTHER" id="PTHR43300:SF7">
    <property type="entry name" value="UDP-N-ACETYLBACILLOSAMINE N-ACETYLTRANSFERASE"/>
    <property type="match status" value="1"/>
</dbReference>
<dbReference type="EMBL" id="APRN01000030">
    <property type="protein sequence ID" value="ENX61570.1"/>
    <property type="molecule type" value="Genomic_DNA"/>
</dbReference>